<gene>
    <name evidence="2" type="ORF">EDC64_102265</name>
</gene>
<dbReference type="PANTHER" id="PTHR36837">
    <property type="entry name" value="POLY(3-HYDROXYALKANOATE) POLYMERASE SUBUNIT PHAC"/>
    <property type="match status" value="1"/>
</dbReference>
<feature type="domain" description="PHB de-polymerase C-terminal" evidence="1">
    <location>
        <begin position="162"/>
        <end position="358"/>
    </location>
</feature>
<dbReference type="InterPro" id="IPR029058">
    <property type="entry name" value="AB_hydrolase_fold"/>
</dbReference>
<organism evidence="2 3">
    <name type="scientific">Aquabacter spiritensis</name>
    <dbReference type="NCBI Taxonomy" id="933073"/>
    <lineage>
        <taxon>Bacteria</taxon>
        <taxon>Pseudomonadati</taxon>
        <taxon>Pseudomonadota</taxon>
        <taxon>Alphaproteobacteria</taxon>
        <taxon>Hyphomicrobiales</taxon>
        <taxon>Xanthobacteraceae</taxon>
        <taxon>Aquabacter</taxon>
    </lineage>
</organism>
<dbReference type="AlphaFoldDB" id="A0A4R3M6A1"/>
<dbReference type="PANTHER" id="PTHR36837:SF4">
    <property type="entry name" value="BLR0908 PROTEIN"/>
    <property type="match status" value="1"/>
</dbReference>
<dbReference type="EMBL" id="SMAI01000002">
    <property type="protein sequence ID" value="TCT06785.1"/>
    <property type="molecule type" value="Genomic_DNA"/>
</dbReference>
<dbReference type="RefSeq" id="WP_165933648.1">
    <property type="nucleotide sequence ID" value="NZ_SMAI01000002.1"/>
</dbReference>
<proteinExistence type="predicted"/>
<name>A0A4R3M6A1_9HYPH</name>
<dbReference type="InterPro" id="IPR051321">
    <property type="entry name" value="PHA/PHB_synthase"/>
</dbReference>
<reference evidence="2 3" key="1">
    <citation type="submission" date="2019-03" db="EMBL/GenBank/DDBJ databases">
        <title>Genomic Encyclopedia of Type Strains, Phase IV (KMG-IV): sequencing the most valuable type-strain genomes for metagenomic binning, comparative biology and taxonomic classification.</title>
        <authorList>
            <person name="Goeker M."/>
        </authorList>
    </citation>
    <scope>NUCLEOTIDE SEQUENCE [LARGE SCALE GENOMIC DNA]</scope>
    <source>
        <strain evidence="2 3">DSM 9035</strain>
    </source>
</reference>
<dbReference type="InterPro" id="IPR009656">
    <property type="entry name" value="PHB_depo_C"/>
</dbReference>
<evidence type="ECO:0000259" key="1">
    <source>
        <dbReference type="Pfam" id="PF06850"/>
    </source>
</evidence>
<accession>A0A4R3M6A1</accession>
<keyword evidence="3" id="KW-1185">Reference proteome</keyword>
<evidence type="ECO:0000313" key="2">
    <source>
        <dbReference type="EMBL" id="TCT06785.1"/>
    </source>
</evidence>
<dbReference type="Pfam" id="PF06850">
    <property type="entry name" value="PHB_depo_C"/>
    <property type="match status" value="1"/>
</dbReference>
<protein>
    <submittedName>
        <fullName evidence="2">Poly(3-hydroxybutyrate) depolymerase</fullName>
    </submittedName>
</protein>
<comment type="caution">
    <text evidence="2">The sequence shown here is derived from an EMBL/GenBank/DDBJ whole genome shotgun (WGS) entry which is preliminary data.</text>
</comment>
<dbReference type="Proteomes" id="UP000294664">
    <property type="component" value="Unassembled WGS sequence"/>
</dbReference>
<dbReference type="SUPFAM" id="SSF53474">
    <property type="entry name" value="alpha/beta-Hydrolases"/>
    <property type="match status" value="1"/>
</dbReference>
<evidence type="ECO:0000313" key="3">
    <source>
        <dbReference type="Proteomes" id="UP000294664"/>
    </source>
</evidence>
<sequence>MWLDAFAPLHDGPAGAAASAFRPFGIRSVAMGGRRVPVVEDVPAHLSFARLRRFRGAGPDRSVLVVAPLAGSFPVLMRDLVVGLLRHAACVAVTEWPDARHVPAALGRFGFDENCLEVAQMTRALGPGAHVVGVCQGVIPALAASALLAEEGVAPLSLALLGGPVDPLRAPTRVDRILAERPLSDLAAGLTDTVPAGFPGAGRRVLPRRRQMQTFGFYLWRQALSGGELPIKLIADDGEDPFSYPLARLCWDMMDIPAEFFLETVERVFKARALPSGTLEVAGRRVRFDALVRTALLTAEAEKDDIAAPGQTVAAHDLCRAVPHDLRRRLLVPAAGHFSLFHGGRMRETVLPGCVRLMEMAEHRLG</sequence>